<dbReference type="Gene3D" id="1.10.3720.10">
    <property type="entry name" value="MetI-like"/>
    <property type="match status" value="1"/>
</dbReference>
<keyword evidence="3" id="KW-1003">Cell membrane</keyword>
<sequence length="305" mass="32808">MFRYILQRGALALAVAFTVSLATFFLLNVATDPAYAIAGEDATPEMLAQIRETHGLDRPLASRYFDWLGGVLTGDFGESYYWNKPVAELVASRAPTTIALALSALSVTILISIPLGALAALKPNSWADRFALGVAVSAQAVPNFWLGLIMIILFAVTVPIFPVSGDDTWLHFVLPAFVLGASSVPAVMRLTRTGLIEVMDSDYIRTARSKGFRGMPLLTRHAMRNAILPVVSVLAVQLGQKFGGSVITESIFAINGLGRLALESILGSDIPTVQMLIFVFALVFVAMNLLADIMNAALDPRIRIG</sequence>
<evidence type="ECO:0000256" key="2">
    <source>
        <dbReference type="ARBA" id="ARBA00022448"/>
    </source>
</evidence>
<reference evidence="9 10" key="1">
    <citation type="submission" date="2018-04" db="EMBL/GenBank/DDBJ databases">
        <title>Genomic Encyclopedia of Archaeal and Bacterial Type Strains, Phase II (KMG-II): from individual species to whole genera.</title>
        <authorList>
            <person name="Goeker M."/>
        </authorList>
    </citation>
    <scope>NUCLEOTIDE SEQUENCE [LARGE SCALE GENOMIC DNA]</scope>
    <source>
        <strain evidence="9 10">DSM 29329</strain>
    </source>
</reference>
<keyword evidence="2 7" id="KW-0813">Transport</keyword>
<keyword evidence="10" id="KW-1185">Reference proteome</keyword>
<feature type="transmembrane region" description="Helical" evidence="7">
    <location>
        <begin position="142"/>
        <end position="163"/>
    </location>
</feature>
<dbReference type="GO" id="GO:0055085">
    <property type="term" value="P:transmembrane transport"/>
    <property type="evidence" value="ECO:0007669"/>
    <property type="project" value="InterPro"/>
</dbReference>
<dbReference type="SUPFAM" id="SSF161098">
    <property type="entry name" value="MetI-like"/>
    <property type="match status" value="1"/>
</dbReference>
<dbReference type="InterPro" id="IPR045621">
    <property type="entry name" value="BPD_transp_1_N"/>
</dbReference>
<feature type="transmembrane region" description="Helical" evidence="7">
    <location>
        <begin position="98"/>
        <end position="121"/>
    </location>
</feature>
<dbReference type="Pfam" id="PF00528">
    <property type="entry name" value="BPD_transp_1"/>
    <property type="match status" value="1"/>
</dbReference>
<organism evidence="9 10">
    <name type="scientific">Allosediminivita pacifica</name>
    <dbReference type="NCBI Taxonomy" id="1267769"/>
    <lineage>
        <taxon>Bacteria</taxon>
        <taxon>Pseudomonadati</taxon>
        <taxon>Pseudomonadota</taxon>
        <taxon>Alphaproteobacteria</taxon>
        <taxon>Rhodobacterales</taxon>
        <taxon>Paracoccaceae</taxon>
        <taxon>Allosediminivita</taxon>
    </lineage>
</organism>
<dbReference type="PANTHER" id="PTHR43163">
    <property type="entry name" value="DIPEPTIDE TRANSPORT SYSTEM PERMEASE PROTEIN DPPB-RELATED"/>
    <property type="match status" value="1"/>
</dbReference>
<name>A0A2T6ANW6_9RHOB</name>
<dbReference type="AlphaFoldDB" id="A0A2T6ANW6"/>
<dbReference type="GO" id="GO:0005886">
    <property type="term" value="C:plasma membrane"/>
    <property type="evidence" value="ECO:0007669"/>
    <property type="project" value="UniProtKB-SubCell"/>
</dbReference>
<dbReference type="EMBL" id="QBKN01000021">
    <property type="protein sequence ID" value="PTX45487.1"/>
    <property type="molecule type" value="Genomic_DNA"/>
</dbReference>
<evidence type="ECO:0000259" key="8">
    <source>
        <dbReference type="PROSITE" id="PS50928"/>
    </source>
</evidence>
<keyword evidence="5 7" id="KW-1133">Transmembrane helix</keyword>
<evidence type="ECO:0000256" key="6">
    <source>
        <dbReference type="ARBA" id="ARBA00023136"/>
    </source>
</evidence>
<evidence type="ECO:0000256" key="3">
    <source>
        <dbReference type="ARBA" id="ARBA00022475"/>
    </source>
</evidence>
<gene>
    <name evidence="9" type="ORF">C8N44_1218</name>
</gene>
<feature type="transmembrane region" description="Helical" evidence="7">
    <location>
        <begin position="275"/>
        <end position="298"/>
    </location>
</feature>
<evidence type="ECO:0000256" key="5">
    <source>
        <dbReference type="ARBA" id="ARBA00022989"/>
    </source>
</evidence>
<comment type="caution">
    <text evidence="9">The sequence shown here is derived from an EMBL/GenBank/DDBJ whole genome shotgun (WGS) entry which is preliminary data.</text>
</comment>
<feature type="domain" description="ABC transmembrane type-1" evidence="8">
    <location>
        <begin position="94"/>
        <end position="291"/>
    </location>
</feature>
<dbReference type="CDD" id="cd06261">
    <property type="entry name" value="TM_PBP2"/>
    <property type="match status" value="1"/>
</dbReference>
<dbReference type="Pfam" id="PF19300">
    <property type="entry name" value="BPD_transp_1_N"/>
    <property type="match status" value="1"/>
</dbReference>
<dbReference type="Proteomes" id="UP000244069">
    <property type="component" value="Unassembled WGS sequence"/>
</dbReference>
<dbReference type="RefSeq" id="WP_107977716.1">
    <property type="nucleotide sequence ID" value="NZ_BMEZ01000021.1"/>
</dbReference>
<evidence type="ECO:0000313" key="10">
    <source>
        <dbReference type="Proteomes" id="UP000244069"/>
    </source>
</evidence>
<keyword evidence="6 7" id="KW-0472">Membrane</keyword>
<evidence type="ECO:0000256" key="4">
    <source>
        <dbReference type="ARBA" id="ARBA00022692"/>
    </source>
</evidence>
<keyword evidence="4 7" id="KW-0812">Transmembrane</keyword>
<comment type="similarity">
    <text evidence="7">Belongs to the binding-protein-dependent transport system permease family.</text>
</comment>
<protein>
    <submittedName>
        <fullName evidence="9">Peptide/nickel transport system permease protein</fullName>
    </submittedName>
</protein>
<comment type="subcellular location">
    <subcellularLocation>
        <location evidence="1 7">Cell membrane</location>
        <topology evidence="1 7">Multi-pass membrane protein</topology>
    </subcellularLocation>
</comment>
<proteinExistence type="inferred from homology"/>
<dbReference type="InterPro" id="IPR035906">
    <property type="entry name" value="MetI-like_sf"/>
</dbReference>
<feature type="transmembrane region" description="Helical" evidence="7">
    <location>
        <begin position="169"/>
        <end position="188"/>
    </location>
</feature>
<dbReference type="OrthoDB" id="9807402at2"/>
<dbReference type="PROSITE" id="PS50928">
    <property type="entry name" value="ABC_TM1"/>
    <property type="match status" value="1"/>
</dbReference>
<dbReference type="PANTHER" id="PTHR43163:SF6">
    <property type="entry name" value="DIPEPTIDE TRANSPORT SYSTEM PERMEASE PROTEIN DPPB-RELATED"/>
    <property type="match status" value="1"/>
</dbReference>
<dbReference type="InterPro" id="IPR000515">
    <property type="entry name" value="MetI-like"/>
</dbReference>
<evidence type="ECO:0000313" key="9">
    <source>
        <dbReference type="EMBL" id="PTX45487.1"/>
    </source>
</evidence>
<evidence type="ECO:0000256" key="7">
    <source>
        <dbReference type="RuleBase" id="RU363032"/>
    </source>
</evidence>
<accession>A0A2T6ANW6</accession>
<evidence type="ECO:0000256" key="1">
    <source>
        <dbReference type="ARBA" id="ARBA00004651"/>
    </source>
</evidence>